<dbReference type="Gene3D" id="3.40.630.10">
    <property type="entry name" value="Zn peptidases"/>
    <property type="match status" value="1"/>
</dbReference>
<feature type="domain" description="AstE/AspA barrel-sandwich hybrid" evidence="7">
    <location>
        <begin position="208"/>
        <end position="288"/>
    </location>
</feature>
<evidence type="ECO:0000313" key="9">
    <source>
        <dbReference type="EMBL" id="OXY82702.1"/>
    </source>
</evidence>
<dbReference type="InterPro" id="IPR016708">
    <property type="entry name" value="Aspartoacylase"/>
</dbReference>
<dbReference type="GO" id="GO:0046872">
    <property type="term" value="F:metal ion binding"/>
    <property type="evidence" value="ECO:0007669"/>
    <property type="project" value="UniProtKB-KW"/>
</dbReference>
<feature type="active site" description="Proton donor/acceptor" evidence="5">
    <location>
        <position position="166"/>
    </location>
</feature>
<keyword evidence="3" id="KW-0378">Hydrolase</keyword>
<evidence type="ECO:0000256" key="6">
    <source>
        <dbReference type="PIRSR" id="PIRSR018001-3"/>
    </source>
</evidence>
<gene>
    <name evidence="9" type="ORF">B6S08_04090</name>
</gene>
<dbReference type="PANTHER" id="PTHR15162">
    <property type="entry name" value="ASPARTOACYLASE"/>
    <property type="match status" value="1"/>
</dbReference>
<evidence type="ECO:0000256" key="2">
    <source>
        <dbReference type="ARBA" id="ARBA00022723"/>
    </source>
</evidence>
<accession>A0A233RH27</accession>
<dbReference type="HAMAP" id="MF_00704">
    <property type="entry name" value="Aspartoacylase"/>
    <property type="match status" value="1"/>
</dbReference>
<dbReference type="RefSeq" id="WP_094199481.1">
    <property type="nucleotide sequence ID" value="NZ_NBIM01000001.1"/>
</dbReference>
<dbReference type="CDD" id="cd06909">
    <property type="entry name" value="M14_ASPA"/>
    <property type="match status" value="1"/>
</dbReference>
<dbReference type="NCBIfam" id="NF002601">
    <property type="entry name" value="PRK02259.1"/>
    <property type="match status" value="1"/>
</dbReference>
<feature type="binding site" evidence="6">
    <location>
        <position position="17"/>
    </location>
    <ligand>
        <name>Zn(2+)</name>
        <dbReference type="ChEBI" id="CHEBI:29105"/>
    </ligand>
</feature>
<proteinExistence type="inferred from homology"/>
<dbReference type="Proteomes" id="UP000242757">
    <property type="component" value="Unassembled WGS sequence"/>
</dbReference>
<dbReference type="SUPFAM" id="SSF53187">
    <property type="entry name" value="Zn-dependent exopeptidases"/>
    <property type="match status" value="1"/>
</dbReference>
<organism evidence="9 10">
    <name type="scientific">Oceanimonas doudoroffii</name>
    <dbReference type="NCBI Taxonomy" id="84158"/>
    <lineage>
        <taxon>Bacteria</taxon>
        <taxon>Pseudomonadati</taxon>
        <taxon>Pseudomonadota</taxon>
        <taxon>Gammaproteobacteria</taxon>
        <taxon>Aeromonadales</taxon>
        <taxon>Aeromonadaceae</taxon>
        <taxon>Oceanimonas</taxon>
    </lineage>
</organism>
<comment type="cofactor">
    <cofactor evidence="6">
        <name>Zn(2+)</name>
        <dbReference type="ChEBI" id="CHEBI:29105"/>
    </cofactor>
    <text evidence="6">Binds 1 zinc ion per subunit.</text>
</comment>
<dbReference type="InterPro" id="IPR055438">
    <property type="entry name" value="AstE_AspA_cat"/>
</dbReference>
<dbReference type="GO" id="GO:0005829">
    <property type="term" value="C:cytosol"/>
    <property type="evidence" value="ECO:0007669"/>
    <property type="project" value="TreeGrafter"/>
</dbReference>
<dbReference type="Pfam" id="PF04952">
    <property type="entry name" value="AstE_AspA_hybrid"/>
    <property type="match status" value="1"/>
</dbReference>
<comment type="caution">
    <text evidence="9">The sequence shown here is derived from an EMBL/GenBank/DDBJ whole genome shotgun (WGS) entry which is preliminary data.</text>
</comment>
<feature type="binding site" evidence="6">
    <location>
        <position position="14"/>
    </location>
    <ligand>
        <name>Zn(2+)</name>
        <dbReference type="ChEBI" id="CHEBI:29105"/>
    </ligand>
</feature>
<dbReference type="PANTHER" id="PTHR15162:SF7">
    <property type="entry name" value="SUCCINYLGLUTAMATE DESUCCINYLASE"/>
    <property type="match status" value="1"/>
</dbReference>
<protein>
    <submittedName>
        <fullName evidence="9">Aspartoacylase</fullName>
    </submittedName>
</protein>
<keyword evidence="2 6" id="KW-0479">Metal-binding</keyword>
<reference evidence="9 10" key="1">
    <citation type="submission" date="2017-08" db="EMBL/GenBank/DDBJ databases">
        <title>A Genome Sequence of Oceanimonas doudoroffii ATCC 27123T.</title>
        <authorList>
            <person name="Brennan M.A."/>
            <person name="Maclea K.S."/>
            <person name="Mcclelland W.D."/>
            <person name="Trachtenberg A.M."/>
        </authorList>
    </citation>
    <scope>NUCLEOTIDE SEQUENCE [LARGE SCALE GENOMIC DNA]</scope>
    <source>
        <strain evidence="9 10">ATCC 27123</strain>
    </source>
</reference>
<feature type="binding site" evidence="6">
    <location>
        <position position="106"/>
    </location>
    <ligand>
        <name>Zn(2+)</name>
        <dbReference type="ChEBI" id="CHEBI:29105"/>
    </ligand>
</feature>
<dbReference type="OrthoDB" id="531770at2"/>
<name>A0A233RH27_9GAMM</name>
<dbReference type="PIRSF" id="PIRSF018001">
    <property type="entry name" value="Aspartoacylase"/>
    <property type="match status" value="1"/>
</dbReference>
<evidence type="ECO:0000256" key="1">
    <source>
        <dbReference type="ARBA" id="ARBA00006173"/>
    </source>
</evidence>
<dbReference type="InterPro" id="IPR007036">
    <property type="entry name" value="Aste_AspA_hybrid_dom"/>
</dbReference>
<comment type="similarity">
    <text evidence="1">Belongs to the AspA/AstE family. Aspartoacylase subfamily.</text>
</comment>
<sequence length="298" mass="34201">MHNITRVALVGGTHGNELSGIYLLKKWEKTSQFTRWPQLELTQTIANPRACEHSVRYMETDLNREFALEDLQNDRLVGYEQLLAKKLNQQFGPRGRSPVELMIDLHNTTSNMGACLMLLRKDAFNIGMAAYVKDRMPEAVIYFQDNLPEERNRFLISVAQQGVTVEVGPQPNSVLQQETLELMETMTGHILDYVVLYNRGELASLPGEFEAFQYTEDLVLPTDEQGQRLAMVSKRLERRDFHPVEPGEVIMETFDGVPICWEGDYTAYPLFINEAAYHRSHSAMSMSQRIVLRCADYF</sequence>
<dbReference type="Gene3D" id="2.20.25.160">
    <property type="match status" value="1"/>
</dbReference>
<dbReference type="GO" id="GO:0016811">
    <property type="term" value="F:hydrolase activity, acting on carbon-nitrogen (but not peptide) bonds, in linear amides"/>
    <property type="evidence" value="ECO:0007669"/>
    <property type="project" value="InterPro"/>
</dbReference>
<dbReference type="GO" id="GO:0016788">
    <property type="term" value="F:hydrolase activity, acting on ester bonds"/>
    <property type="evidence" value="ECO:0007669"/>
    <property type="project" value="InterPro"/>
</dbReference>
<evidence type="ECO:0000259" key="7">
    <source>
        <dbReference type="Pfam" id="PF04952"/>
    </source>
</evidence>
<evidence type="ECO:0000256" key="3">
    <source>
        <dbReference type="ARBA" id="ARBA00022801"/>
    </source>
</evidence>
<dbReference type="AlphaFoldDB" id="A0A233RH27"/>
<evidence type="ECO:0000256" key="4">
    <source>
        <dbReference type="ARBA" id="ARBA00022833"/>
    </source>
</evidence>
<dbReference type="Pfam" id="PF24827">
    <property type="entry name" value="AstE_AspA_cat"/>
    <property type="match status" value="1"/>
</dbReference>
<evidence type="ECO:0000256" key="5">
    <source>
        <dbReference type="PIRSR" id="PIRSR018001-1"/>
    </source>
</evidence>
<dbReference type="EMBL" id="NBIM01000001">
    <property type="protein sequence ID" value="OXY82702.1"/>
    <property type="molecule type" value="Genomic_DNA"/>
</dbReference>
<keyword evidence="10" id="KW-1185">Reference proteome</keyword>
<evidence type="ECO:0000313" key="10">
    <source>
        <dbReference type="Proteomes" id="UP000242757"/>
    </source>
</evidence>
<evidence type="ECO:0000259" key="8">
    <source>
        <dbReference type="Pfam" id="PF24827"/>
    </source>
</evidence>
<feature type="domain" description="Succinylglutamate desuccinylase/Aspartoacylase catalytic" evidence="8">
    <location>
        <begin position="4"/>
        <end position="193"/>
    </location>
</feature>
<dbReference type="InterPro" id="IPR050178">
    <property type="entry name" value="AspA/AstE_fam"/>
</dbReference>
<keyword evidence="4 6" id="KW-0862">Zinc</keyword>